<feature type="signal peptide" evidence="2">
    <location>
        <begin position="1"/>
        <end position="22"/>
    </location>
</feature>
<dbReference type="AlphaFoldDB" id="A0A840VKR1"/>
<feature type="compositionally biased region" description="Polar residues" evidence="1">
    <location>
        <begin position="157"/>
        <end position="177"/>
    </location>
</feature>
<accession>A0A840VKR1</accession>
<gene>
    <name evidence="3" type="ORF">HNP71_000304</name>
</gene>
<keyword evidence="2" id="KW-0732">Signal</keyword>
<sequence>MKSVLARPVAAAATIALALALAGCTEGTRKTLGLTNTPPDAFQVGTEAPLSLPPELGQLQQPNPGEPRPQQVDAAQEGANIVSPQNAITAPPSNTTPGEQALLEQAGPAPQGDIRAQVNQNAMIASKPQGFVSGLMGSGPAPQPTVNAPAEQKRLQENQALGQPVTTGATPQNSNQSQGVFQRLFGWF</sequence>
<evidence type="ECO:0000313" key="4">
    <source>
        <dbReference type="Proteomes" id="UP000553706"/>
    </source>
</evidence>
<dbReference type="EMBL" id="JACHFJ010000001">
    <property type="protein sequence ID" value="MBB5372080.1"/>
    <property type="molecule type" value="Genomic_DNA"/>
</dbReference>
<feature type="chain" id="PRO_5032349283" description="DUF3035 domain-containing protein" evidence="2">
    <location>
        <begin position="23"/>
        <end position="188"/>
    </location>
</feature>
<evidence type="ECO:0000313" key="3">
    <source>
        <dbReference type="EMBL" id="MBB5372080.1"/>
    </source>
</evidence>
<reference evidence="3 4" key="1">
    <citation type="submission" date="2020-08" db="EMBL/GenBank/DDBJ databases">
        <title>Genomic Encyclopedia of Type Strains, Phase IV (KMG-IV): sequencing the most valuable type-strain genomes for metagenomic binning, comparative biology and taxonomic classification.</title>
        <authorList>
            <person name="Goeker M."/>
        </authorList>
    </citation>
    <scope>NUCLEOTIDE SEQUENCE [LARGE SCALE GENOMIC DNA]</scope>
    <source>
        <strain evidence="3 4">DSM 27026</strain>
    </source>
</reference>
<evidence type="ECO:0000256" key="1">
    <source>
        <dbReference type="SAM" id="MobiDB-lite"/>
    </source>
</evidence>
<comment type="caution">
    <text evidence="3">The sequence shown here is derived from an EMBL/GenBank/DDBJ whole genome shotgun (WGS) entry which is preliminary data.</text>
</comment>
<feature type="region of interest" description="Disordered" evidence="1">
    <location>
        <begin position="135"/>
        <end position="177"/>
    </location>
</feature>
<name>A0A840VKR1_9PROT</name>
<evidence type="ECO:0000256" key="2">
    <source>
        <dbReference type="SAM" id="SignalP"/>
    </source>
</evidence>
<dbReference type="PROSITE" id="PS51257">
    <property type="entry name" value="PROKAR_LIPOPROTEIN"/>
    <property type="match status" value="1"/>
</dbReference>
<dbReference type="RefSeq" id="WP_183265075.1">
    <property type="nucleotide sequence ID" value="NZ_JACHFJ010000001.1"/>
</dbReference>
<protein>
    <recommendedName>
        <fullName evidence="5">DUF3035 domain-containing protein</fullName>
    </recommendedName>
</protein>
<dbReference type="Pfam" id="PF11233">
    <property type="entry name" value="DUF3035"/>
    <property type="match status" value="1"/>
</dbReference>
<evidence type="ECO:0008006" key="5">
    <source>
        <dbReference type="Google" id="ProtNLM"/>
    </source>
</evidence>
<proteinExistence type="predicted"/>
<organism evidence="3 4">
    <name type="scientific">Acidocella aromatica</name>
    <dbReference type="NCBI Taxonomy" id="1303579"/>
    <lineage>
        <taxon>Bacteria</taxon>
        <taxon>Pseudomonadati</taxon>
        <taxon>Pseudomonadota</taxon>
        <taxon>Alphaproteobacteria</taxon>
        <taxon>Acetobacterales</taxon>
        <taxon>Acidocellaceae</taxon>
        <taxon>Acidocella</taxon>
    </lineage>
</organism>
<dbReference type="InterPro" id="IPR021395">
    <property type="entry name" value="DUF3035"/>
</dbReference>
<keyword evidence="4" id="KW-1185">Reference proteome</keyword>
<dbReference type="Proteomes" id="UP000553706">
    <property type="component" value="Unassembled WGS sequence"/>
</dbReference>
<feature type="region of interest" description="Disordered" evidence="1">
    <location>
        <begin position="32"/>
        <end position="74"/>
    </location>
</feature>